<keyword evidence="2" id="KW-1185">Reference proteome</keyword>
<protein>
    <submittedName>
        <fullName evidence="1">Uncharacterized protein</fullName>
    </submittedName>
</protein>
<proteinExistence type="predicted"/>
<dbReference type="PATRIC" id="fig|1120928.5.peg.603"/>
<dbReference type="eggNOG" id="ENOG5031RNG">
    <property type="taxonomic scope" value="Bacteria"/>
</dbReference>
<dbReference type="AlphaFoldDB" id="V2V890"/>
<comment type="caution">
    <text evidence="1">The sequence shown here is derived from an EMBL/GenBank/DDBJ whole genome shotgun (WGS) entry which is preliminary data.</text>
</comment>
<dbReference type="Proteomes" id="UP000017404">
    <property type="component" value="Unassembled WGS sequence"/>
</dbReference>
<gene>
    <name evidence="1" type="ORF">F990_00589</name>
</gene>
<name>V2V890_9GAMM</name>
<organism evidence="1 2">
    <name type="scientific">Acinetobacter tjernbergiae DSM 14971 = CIP 107465</name>
    <dbReference type="NCBI Taxonomy" id="1120928"/>
    <lineage>
        <taxon>Bacteria</taxon>
        <taxon>Pseudomonadati</taxon>
        <taxon>Pseudomonadota</taxon>
        <taxon>Gammaproteobacteria</taxon>
        <taxon>Moraxellales</taxon>
        <taxon>Moraxellaceae</taxon>
        <taxon>Acinetobacter</taxon>
    </lineage>
</organism>
<accession>V2V890</accession>
<evidence type="ECO:0000313" key="1">
    <source>
        <dbReference type="EMBL" id="ESK57115.1"/>
    </source>
</evidence>
<sequence>MAMTNSPIFDTLTQLIESYIQEHKESPQKILIGYKAYYDLMGNTSFAEEVTNSALDPNKRKYQKIKIKITKDDYQLELD</sequence>
<reference evidence="1 2" key="1">
    <citation type="submission" date="2013-10" db="EMBL/GenBank/DDBJ databases">
        <title>The Genome Sequence of Acinetobacter tjernbergiae CIP107465.</title>
        <authorList>
            <consortium name="The Broad Institute Genomics Platform"/>
            <consortium name="The Broad Institute Genome Sequencing Center for Infectious Disease"/>
            <person name="Cerqueira G."/>
            <person name="Feldgarden M."/>
            <person name="Courvalin P."/>
            <person name="Grillot-Courvalin C."/>
            <person name="Clermont D."/>
            <person name="Rocha E."/>
            <person name="Yoon E.-J."/>
            <person name="Nemec A."/>
            <person name="Young S.K."/>
            <person name="Zeng Q."/>
            <person name="Gargeya S."/>
            <person name="Fitzgerald M."/>
            <person name="Abouelleil A."/>
            <person name="Alvarado L."/>
            <person name="Berlin A.M."/>
            <person name="Chapman S.B."/>
            <person name="Gainer-Dewar J."/>
            <person name="Goldberg J."/>
            <person name="Gnerre S."/>
            <person name="Griggs A."/>
            <person name="Gujja S."/>
            <person name="Hansen M."/>
            <person name="Howarth C."/>
            <person name="Imamovic A."/>
            <person name="Ireland A."/>
            <person name="Larimer J."/>
            <person name="McCowan C."/>
            <person name="Murphy C."/>
            <person name="Pearson M."/>
            <person name="Poon T.W."/>
            <person name="Priest M."/>
            <person name="Roberts A."/>
            <person name="Saif S."/>
            <person name="Shea T."/>
            <person name="Sykes S."/>
            <person name="Wortman J."/>
            <person name="Nusbaum C."/>
            <person name="Birren B."/>
        </authorList>
    </citation>
    <scope>NUCLEOTIDE SEQUENCE [LARGE SCALE GENOMIC DNA]</scope>
    <source>
        <strain evidence="1 2">CIP 107465</strain>
    </source>
</reference>
<dbReference type="EMBL" id="AYEV01000004">
    <property type="protein sequence ID" value="ESK57115.1"/>
    <property type="molecule type" value="Genomic_DNA"/>
</dbReference>
<evidence type="ECO:0000313" key="2">
    <source>
        <dbReference type="Proteomes" id="UP000017404"/>
    </source>
</evidence>